<proteinExistence type="predicted"/>
<accession>A0A1C0TWQ8</accession>
<sequence length="103" mass="11492">MPKFAKFILLAIPTLGLGVLHSIWDRDSSVRFSAKGSVALIEWESRNHGIPRIEIKLKNGELKRFSSSRIILTSSSVKVGDSFEKLKGSNYCLINSEEILCVN</sequence>
<organism evidence="1 2">
    <name type="scientific">Pseudoalteromonas luteoviolacea</name>
    <dbReference type="NCBI Taxonomy" id="43657"/>
    <lineage>
        <taxon>Bacteria</taxon>
        <taxon>Pseudomonadati</taxon>
        <taxon>Pseudomonadota</taxon>
        <taxon>Gammaproteobacteria</taxon>
        <taxon>Alteromonadales</taxon>
        <taxon>Pseudoalteromonadaceae</taxon>
        <taxon>Pseudoalteromonas</taxon>
    </lineage>
</organism>
<dbReference type="EMBL" id="MAUJ01000001">
    <property type="protein sequence ID" value="OCQ23765.1"/>
    <property type="molecule type" value="Genomic_DNA"/>
</dbReference>
<gene>
    <name evidence="1" type="ORF">A7985_07445</name>
</gene>
<dbReference type="RefSeq" id="WP_065789778.1">
    <property type="nucleotide sequence ID" value="NZ_MAUJ01000001.1"/>
</dbReference>
<evidence type="ECO:0000313" key="2">
    <source>
        <dbReference type="Proteomes" id="UP000093366"/>
    </source>
</evidence>
<dbReference type="OrthoDB" id="9892425at2"/>
<comment type="caution">
    <text evidence="1">The sequence shown here is derived from an EMBL/GenBank/DDBJ whole genome shotgun (WGS) entry which is preliminary data.</text>
</comment>
<evidence type="ECO:0000313" key="1">
    <source>
        <dbReference type="EMBL" id="OCQ23765.1"/>
    </source>
</evidence>
<reference evidence="2" key="1">
    <citation type="submission" date="2016-07" db="EMBL/GenBank/DDBJ databases">
        <authorList>
            <person name="Florea S."/>
            <person name="Webb J.S."/>
            <person name="Jaromczyk J."/>
            <person name="Schardl C.L."/>
        </authorList>
    </citation>
    <scope>NUCLEOTIDE SEQUENCE [LARGE SCALE GENOMIC DNA]</scope>
    <source>
        <strain evidence="2">IPB1</strain>
    </source>
</reference>
<protein>
    <submittedName>
        <fullName evidence="1">Uncharacterized protein</fullName>
    </submittedName>
</protein>
<dbReference type="Proteomes" id="UP000093366">
    <property type="component" value="Unassembled WGS sequence"/>
</dbReference>
<dbReference type="AlphaFoldDB" id="A0A1C0TWQ8"/>
<name>A0A1C0TWQ8_9GAMM</name>